<dbReference type="EMBL" id="BMEC01000014">
    <property type="protein sequence ID" value="GGC49372.1"/>
    <property type="molecule type" value="Genomic_DNA"/>
</dbReference>
<evidence type="ECO:0000313" key="2">
    <source>
        <dbReference type="Proteomes" id="UP000636010"/>
    </source>
</evidence>
<proteinExistence type="predicted"/>
<dbReference type="Proteomes" id="UP000636010">
    <property type="component" value="Unassembled WGS sequence"/>
</dbReference>
<gene>
    <name evidence="1" type="ORF">GCM10011506_38740</name>
</gene>
<accession>A0ABQ1MZN8</accession>
<name>A0ABQ1MZN8_9BACT</name>
<sequence>MEKELDKSLADLHQDRYLMHKVEPQIFGTQVRSEFVRFLGDDNIIPYDKEDIQQHLGKYDLVIDKIPMATLLIKIL</sequence>
<dbReference type="RefSeq" id="WP_188466751.1">
    <property type="nucleotide sequence ID" value="NZ_BAABHU010000014.1"/>
</dbReference>
<protein>
    <submittedName>
        <fullName evidence="1">Uncharacterized protein</fullName>
    </submittedName>
</protein>
<organism evidence="1 2">
    <name type="scientific">Marivirga lumbricoides</name>
    <dbReference type="NCBI Taxonomy" id="1046115"/>
    <lineage>
        <taxon>Bacteria</taxon>
        <taxon>Pseudomonadati</taxon>
        <taxon>Bacteroidota</taxon>
        <taxon>Cytophagia</taxon>
        <taxon>Cytophagales</taxon>
        <taxon>Marivirgaceae</taxon>
        <taxon>Marivirga</taxon>
    </lineage>
</organism>
<evidence type="ECO:0000313" key="1">
    <source>
        <dbReference type="EMBL" id="GGC49372.1"/>
    </source>
</evidence>
<keyword evidence="2" id="KW-1185">Reference proteome</keyword>
<comment type="caution">
    <text evidence="1">The sequence shown here is derived from an EMBL/GenBank/DDBJ whole genome shotgun (WGS) entry which is preliminary data.</text>
</comment>
<reference evidence="2" key="1">
    <citation type="journal article" date="2019" name="Int. J. Syst. Evol. Microbiol.">
        <title>The Global Catalogue of Microorganisms (GCM) 10K type strain sequencing project: providing services to taxonomists for standard genome sequencing and annotation.</title>
        <authorList>
            <consortium name="The Broad Institute Genomics Platform"/>
            <consortium name="The Broad Institute Genome Sequencing Center for Infectious Disease"/>
            <person name="Wu L."/>
            <person name="Ma J."/>
        </authorList>
    </citation>
    <scope>NUCLEOTIDE SEQUENCE [LARGE SCALE GENOMIC DNA]</scope>
    <source>
        <strain evidence="2">CGMCC 1.10832</strain>
    </source>
</reference>